<accession>A0A507CUK2</accession>
<dbReference type="OrthoDB" id="297923at2759"/>
<dbReference type="Proteomes" id="UP000320333">
    <property type="component" value="Unassembled WGS sequence"/>
</dbReference>
<dbReference type="PANTHER" id="PTHR20929">
    <property type="entry name" value="LUNG ADENOMA SUSCEPTIBILITY 1-RELATED"/>
    <property type="match status" value="1"/>
</dbReference>
<sequence length="373" mass="42169">MSVIGGVLFLDLFEMPEAPKTMGHMMIRQILSPNRRLKLIPYPFKKAETEAAEDHEAEEEPSTDTSNIWPAQICYDISPDCFIHRESAKMMSWDEIYMCWSDENIGDVEINTESGQIKFRTTQFRPTAFVQKTFAEFPLLDWAIEPCGKDRVRFRIQGSSNEICFEVFDGKCRLISPMNSFLETHVAGQWFTPTLFLMKLSQVGLNFQGPQSLKGVDFDPSILKSPAAEESALKGIGFCAQYFAIRRSPSNRHISNSKIALQVQRVVEGTALSEDPLLWTTIFFDSACRIGENDVKIGYCVQEGFVTDETNFFMAHDDIPPENPIPLHSSFYSAMKSLVPEPEAVSNLEQTDAMFSKSIFEVLQATRLLSFSA</sequence>
<dbReference type="GO" id="GO:0005930">
    <property type="term" value="C:axoneme"/>
    <property type="evidence" value="ECO:0007669"/>
    <property type="project" value="TreeGrafter"/>
</dbReference>
<protein>
    <submittedName>
        <fullName evidence="1">Uncharacterized protein</fullName>
    </submittedName>
</protein>
<comment type="caution">
    <text evidence="1">The sequence shown here is derived from an EMBL/GenBank/DDBJ whole genome shotgun (WGS) entry which is preliminary data.</text>
</comment>
<evidence type="ECO:0000313" key="2">
    <source>
        <dbReference type="Proteomes" id="UP000320333"/>
    </source>
</evidence>
<proteinExistence type="predicted"/>
<dbReference type="PANTHER" id="PTHR20929:SF11">
    <property type="entry name" value="DYNEIN AXONEMAL INTERMEDIATE CHAIN 7"/>
    <property type="match status" value="1"/>
</dbReference>
<dbReference type="GO" id="GO:0048487">
    <property type="term" value="F:beta-tubulin binding"/>
    <property type="evidence" value="ECO:0007669"/>
    <property type="project" value="TreeGrafter"/>
</dbReference>
<dbReference type="GO" id="GO:0008017">
    <property type="term" value="F:microtubule binding"/>
    <property type="evidence" value="ECO:0007669"/>
    <property type="project" value="TreeGrafter"/>
</dbReference>
<evidence type="ECO:0000313" key="1">
    <source>
        <dbReference type="EMBL" id="TPX42829.1"/>
    </source>
</evidence>
<dbReference type="InterPro" id="IPR023247">
    <property type="entry name" value="IC97/Dnai7-like"/>
</dbReference>
<name>A0A507CUK2_9FUNG</name>
<dbReference type="EMBL" id="QEAP01001607">
    <property type="protein sequence ID" value="TPX42829.1"/>
    <property type="molecule type" value="Genomic_DNA"/>
</dbReference>
<reference evidence="1 2" key="1">
    <citation type="journal article" date="2019" name="Sci. Rep.">
        <title>Comparative genomics of chytrid fungi reveal insights into the obligate biotrophic and pathogenic lifestyle of Synchytrium endobioticum.</title>
        <authorList>
            <person name="van de Vossenberg B.T.L.H."/>
            <person name="Warris S."/>
            <person name="Nguyen H.D.T."/>
            <person name="van Gent-Pelzer M.P.E."/>
            <person name="Joly D.L."/>
            <person name="van de Geest H.C."/>
            <person name="Bonants P.J.M."/>
            <person name="Smith D.S."/>
            <person name="Levesque C.A."/>
            <person name="van der Lee T.A.J."/>
        </authorList>
    </citation>
    <scope>NUCLEOTIDE SEQUENCE [LARGE SCALE GENOMIC DNA]</scope>
    <source>
        <strain evidence="1 2">CBS 675.73</strain>
    </source>
</reference>
<dbReference type="STRING" id="246404.A0A507CUK2"/>
<keyword evidence="2" id="KW-1185">Reference proteome</keyword>
<gene>
    <name evidence="1" type="ORF">CcCBS67573_g10488</name>
</gene>
<organism evidence="1 2">
    <name type="scientific">Chytriomyces confervae</name>
    <dbReference type="NCBI Taxonomy" id="246404"/>
    <lineage>
        <taxon>Eukaryota</taxon>
        <taxon>Fungi</taxon>
        <taxon>Fungi incertae sedis</taxon>
        <taxon>Chytridiomycota</taxon>
        <taxon>Chytridiomycota incertae sedis</taxon>
        <taxon>Chytridiomycetes</taxon>
        <taxon>Chytridiales</taxon>
        <taxon>Chytriomycetaceae</taxon>
        <taxon>Chytriomyces</taxon>
    </lineage>
</organism>
<dbReference type="AlphaFoldDB" id="A0A507CUK2"/>